<evidence type="ECO:0000256" key="1">
    <source>
        <dbReference type="SAM" id="MobiDB-lite"/>
    </source>
</evidence>
<keyword evidence="4" id="KW-1185">Reference proteome</keyword>
<evidence type="ECO:0000313" key="3">
    <source>
        <dbReference type="EMBL" id="GAT51574.1"/>
    </source>
</evidence>
<accession>A0ABQ0LKB2</accession>
<organism evidence="3 4">
    <name type="scientific">Mycena chlorophos</name>
    <name type="common">Agaric fungus</name>
    <name type="synonym">Agaricus chlorophos</name>
    <dbReference type="NCBI Taxonomy" id="658473"/>
    <lineage>
        <taxon>Eukaryota</taxon>
        <taxon>Fungi</taxon>
        <taxon>Dikarya</taxon>
        <taxon>Basidiomycota</taxon>
        <taxon>Agaricomycotina</taxon>
        <taxon>Agaricomycetes</taxon>
        <taxon>Agaricomycetidae</taxon>
        <taxon>Agaricales</taxon>
        <taxon>Marasmiineae</taxon>
        <taxon>Mycenaceae</taxon>
        <taxon>Mycena</taxon>
    </lineage>
</organism>
<feature type="region of interest" description="Disordered" evidence="1">
    <location>
        <begin position="705"/>
        <end position="733"/>
    </location>
</feature>
<feature type="compositionally biased region" description="Polar residues" evidence="1">
    <location>
        <begin position="403"/>
        <end position="413"/>
    </location>
</feature>
<dbReference type="PROSITE" id="PS50181">
    <property type="entry name" value="FBOX"/>
    <property type="match status" value="1"/>
</dbReference>
<evidence type="ECO:0000313" key="4">
    <source>
        <dbReference type="Proteomes" id="UP000815677"/>
    </source>
</evidence>
<dbReference type="EMBL" id="DF847227">
    <property type="protein sequence ID" value="GAT51574.1"/>
    <property type="molecule type" value="Genomic_DNA"/>
</dbReference>
<dbReference type="InterPro" id="IPR001810">
    <property type="entry name" value="F-box_dom"/>
</dbReference>
<gene>
    <name evidence="3" type="ORF">MCHLO_08703</name>
</gene>
<protein>
    <recommendedName>
        <fullName evidence="2">F-box domain-containing protein</fullName>
    </recommendedName>
</protein>
<evidence type="ECO:0000259" key="2">
    <source>
        <dbReference type="PROSITE" id="PS50181"/>
    </source>
</evidence>
<reference evidence="3" key="1">
    <citation type="submission" date="2014-09" db="EMBL/GenBank/DDBJ databases">
        <title>Genome sequence of the luminous mushroom Mycena chlorophos for searching fungal bioluminescence genes.</title>
        <authorList>
            <person name="Tanaka Y."/>
            <person name="Kasuga D."/>
            <person name="Oba Y."/>
            <person name="Hase S."/>
            <person name="Sato K."/>
            <person name="Oba Y."/>
            <person name="Sakakibara Y."/>
        </authorList>
    </citation>
    <scope>NUCLEOTIDE SEQUENCE</scope>
</reference>
<feature type="compositionally biased region" description="Acidic residues" evidence="1">
    <location>
        <begin position="718"/>
        <end position="733"/>
    </location>
</feature>
<feature type="domain" description="F-box" evidence="2">
    <location>
        <begin position="19"/>
        <end position="64"/>
    </location>
</feature>
<name>A0ABQ0LKB2_MYCCL</name>
<proteinExistence type="predicted"/>
<dbReference type="Proteomes" id="UP000815677">
    <property type="component" value="Unassembled WGS sequence"/>
</dbReference>
<sequence>MPRVVVRATMEDSASTIVPTTLATLPNELLLEILDWLQPRYQLELVGLSRRFRDVFRPQIFSKIVWAPGNREFPPQSVWPIIRTIKLLGERVPAFTNELRHDLAVQLRAALPSMGHLDTFTVGRDVVGGIWSELLDALCAAPAPILLYIDASWLPDEDPLPPRTTPLPLKGLIFPFPTTLDEKDEARRRNHYFFQVEVPNLRTILMASTSTMSSLVLPGELFRLLQGTAWDALTELRMRGFWPLLYVSDSESEGSSGDDGYFTDESSYERFASTTVSLPHFPPAVLTTTSENAAVELKGVVDISSESVAPGPPAPTIADPALEVSEDEDELHLPLPLPSPTALPSTIPSTDALPGLPMPPRSPKTSVEPHVASSDTKNSVEPLIEDTSGRPPTPAVFPDAPVGTSTDSATKTAVDSAAKPPGVVETRLSTPAPERSPFLSVLEAMPNLRKLNLLLRHHDDDDSPSGGFICASDGPSVPKSPDTFLRRLVEFQVTSLSPEDRTVEFLPADLKVFSLEKYPRIPEVNAFLVEPSVAAVLRTVECATFPLLRTLKLWYVINKRQDLALEERLLGLLPKQFPLVETFELFRGWNHDADSLAGLWDPVPLMKKLVSKFKRLKYVAIDLDLPERYRAAPVITVNREFREFMVRVHGMATEIVSEAPWVQRIQIYRELGRYQNYFWEIWGVVVGADGEVKLDRPPPLISDNPFYPDPWFPPNDLVDSDSDESSSNEADAS</sequence>
<dbReference type="InterPro" id="IPR036047">
    <property type="entry name" value="F-box-like_dom_sf"/>
</dbReference>
<feature type="region of interest" description="Disordered" evidence="1">
    <location>
        <begin position="325"/>
        <end position="431"/>
    </location>
</feature>
<dbReference type="SUPFAM" id="SSF81383">
    <property type="entry name" value="F-box domain"/>
    <property type="match status" value="1"/>
</dbReference>
<dbReference type="Pfam" id="PF00646">
    <property type="entry name" value="F-box"/>
    <property type="match status" value="1"/>
</dbReference>